<sequence>MRVLLLEKERENEKAKVSPLPLLGLAPFPLGRDPLFHFRLSKAHLRYDEASVEYKPYRQKDGALLAIGALCDKLKQIEPYKYELECMLEFSIPIINVD</sequence>
<dbReference type="Proteomes" id="UP000289340">
    <property type="component" value="Chromosome 4"/>
</dbReference>
<name>A0A445L0I5_GLYSO</name>
<organism evidence="1 2">
    <name type="scientific">Glycine soja</name>
    <name type="common">Wild soybean</name>
    <dbReference type="NCBI Taxonomy" id="3848"/>
    <lineage>
        <taxon>Eukaryota</taxon>
        <taxon>Viridiplantae</taxon>
        <taxon>Streptophyta</taxon>
        <taxon>Embryophyta</taxon>
        <taxon>Tracheophyta</taxon>
        <taxon>Spermatophyta</taxon>
        <taxon>Magnoliopsida</taxon>
        <taxon>eudicotyledons</taxon>
        <taxon>Gunneridae</taxon>
        <taxon>Pentapetalae</taxon>
        <taxon>rosids</taxon>
        <taxon>fabids</taxon>
        <taxon>Fabales</taxon>
        <taxon>Fabaceae</taxon>
        <taxon>Papilionoideae</taxon>
        <taxon>50 kb inversion clade</taxon>
        <taxon>NPAAA clade</taxon>
        <taxon>indigoferoid/millettioid clade</taxon>
        <taxon>Phaseoleae</taxon>
        <taxon>Glycine</taxon>
        <taxon>Glycine subgen. Soja</taxon>
    </lineage>
</organism>
<proteinExistence type="predicted"/>
<gene>
    <name evidence="1" type="ORF">D0Y65_009794</name>
</gene>
<keyword evidence="2" id="KW-1185">Reference proteome</keyword>
<dbReference type="AlphaFoldDB" id="A0A445L0I5"/>
<dbReference type="EMBL" id="QZWG01000004">
    <property type="protein sequence ID" value="RZC16642.1"/>
    <property type="molecule type" value="Genomic_DNA"/>
</dbReference>
<evidence type="ECO:0000313" key="2">
    <source>
        <dbReference type="Proteomes" id="UP000289340"/>
    </source>
</evidence>
<protein>
    <submittedName>
        <fullName evidence="1">Importin beta-like SAD2-like</fullName>
    </submittedName>
</protein>
<accession>A0A445L0I5</accession>
<reference evidence="1 2" key="1">
    <citation type="submission" date="2018-09" db="EMBL/GenBank/DDBJ databases">
        <title>A high-quality reference genome of wild soybean provides a powerful tool to mine soybean genomes.</title>
        <authorList>
            <person name="Xie M."/>
            <person name="Chung C.Y.L."/>
            <person name="Li M.-W."/>
            <person name="Wong F.-L."/>
            <person name="Chan T.-F."/>
            <person name="Lam H.-M."/>
        </authorList>
    </citation>
    <scope>NUCLEOTIDE SEQUENCE [LARGE SCALE GENOMIC DNA]</scope>
    <source>
        <strain evidence="2">cv. W05</strain>
        <tissue evidence="1">Hypocotyl of etiolated seedlings</tissue>
    </source>
</reference>
<evidence type="ECO:0000313" key="1">
    <source>
        <dbReference type="EMBL" id="RZC16642.1"/>
    </source>
</evidence>
<comment type="caution">
    <text evidence="1">The sequence shown here is derived from an EMBL/GenBank/DDBJ whole genome shotgun (WGS) entry which is preliminary data.</text>
</comment>